<name>A0ABR4XBP4_9MICO</name>
<accession>A0ABR4XBP4</accession>
<gene>
    <name evidence="2" type="ORF">N798_17285</name>
</gene>
<dbReference type="EMBL" id="AVPI01000087">
    <property type="protein sequence ID" value="KGN28844.1"/>
    <property type="molecule type" value="Genomic_DNA"/>
</dbReference>
<evidence type="ECO:0008006" key="4">
    <source>
        <dbReference type="Google" id="ProtNLM"/>
    </source>
</evidence>
<feature type="compositionally biased region" description="Basic and acidic residues" evidence="1">
    <location>
        <begin position="1"/>
        <end position="10"/>
    </location>
</feature>
<keyword evidence="3" id="KW-1185">Reference proteome</keyword>
<evidence type="ECO:0000313" key="2">
    <source>
        <dbReference type="EMBL" id="KGN28844.1"/>
    </source>
</evidence>
<protein>
    <recommendedName>
        <fullName evidence="4">3-isopropylmalate dehydrogenase</fullName>
    </recommendedName>
</protein>
<reference evidence="2 3" key="1">
    <citation type="submission" date="2013-08" db="EMBL/GenBank/DDBJ databases">
        <title>The genome sequence of Knoellia flava.</title>
        <authorList>
            <person name="Zhu W."/>
            <person name="Wang G."/>
        </authorList>
    </citation>
    <scope>NUCLEOTIDE SEQUENCE [LARGE SCALE GENOMIC DNA]</scope>
    <source>
        <strain evidence="2 3">TL1</strain>
    </source>
</reference>
<sequence length="29" mass="3352">MFSMSEEAKQARQALQESLDLRDQDHTDA</sequence>
<organism evidence="2 3">
    <name type="scientific">Knoellia flava TL1</name>
    <dbReference type="NCBI Taxonomy" id="1385518"/>
    <lineage>
        <taxon>Bacteria</taxon>
        <taxon>Bacillati</taxon>
        <taxon>Actinomycetota</taxon>
        <taxon>Actinomycetes</taxon>
        <taxon>Micrococcales</taxon>
        <taxon>Intrasporangiaceae</taxon>
        <taxon>Knoellia</taxon>
    </lineage>
</organism>
<evidence type="ECO:0000256" key="1">
    <source>
        <dbReference type="SAM" id="MobiDB-lite"/>
    </source>
</evidence>
<feature type="region of interest" description="Disordered" evidence="1">
    <location>
        <begin position="1"/>
        <end position="29"/>
    </location>
</feature>
<comment type="caution">
    <text evidence="2">The sequence shown here is derived from an EMBL/GenBank/DDBJ whole genome shotgun (WGS) entry which is preliminary data.</text>
</comment>
<evidence type="ECO:0000313" key="3">
    <source>
        <dbReference type="Proteomes" id="UP000029990"/>
    </source>
</evidence>
<feature type="compositionally biased region" description="Basic and acidic residues" evidence="1">
    <location>
        <begin position="19"/>
        <end position="29"/>
    </location>
</feature>
<proteinExistence type="predicted"/>
<dbReference type="Proteomes" id="UP000029990">
    <property type="component" value="Unassembled WGS sequence"/>
</dbReference>